<organism evidence="10 11">
    <name type="scientific">Gonapodya prolifera (strain JEL478)</name>
    <name type="common">Monoblepharis prolifera</name>
    <dbReference type="NCBI Taxonomy" id="1344416"/>
    <lineage>
        <taxon>Eukaryota</taxon>
        <taxon>Fungi</taxon>
        <taxon>Fungi incertae sedis</taxon>
        <taxon>Chytridiomycota</taxon>
        <taxon>Chytridiomycota incertae sedis</taxon>
        <taxon>Monoblepharidomycetes</taxon>
        <taxon>Monoblepharidales</taxon>
        <taxon>Gonapodyaceae</taxon>
        <taxon>Gonapodya</taxon>
    </lineage>
</organism>
<dbReference type="PIRSF" id="PIRSF038133">
    <property type="entry name" value="HAT_Nua4_EAF3/MRG15"/>
    <property type="match status" value="1"/>
</dbReference>
<keyword evidence="4" id="KW-0156">Chromatin regulator</keyword>
<dbReference type="STRING" id="1344416.A0A139A474"/>
<evidence type="ECO:0000256" key="7">
    <source>
        <dbReference type="ARBA" id="ARBA00023242"/>
    </source>
</evidence>
<dbReference type="InterPro" id="IPR038217">
    <property type="entry name" value="MRG_C_sf"/>
</dbReference>
<dbReference type="InterPro" id="IPR008676">
    <property type="entry name" value="MRG"/>
</dbReference>
<dbReference type="Gene3D" id="2.30.30.140">
    <property type="match status" value="1"/>
</dbReference>
<evidence type="ECO:0000256" key="4">
    <source>
        <dbReference type="ARBA" id="ARBA00022853"/>
    </source>
</evidence>
<comment type="subcellular location">
    <subcellularLocation>
        <location evidence="1">Nucleus</location>
    </subcellularLocation>
</comment>
<dbReference type="PANTHER" id="PTHR10880:SF15">
    <property type="entry name" value="MSL COMPLEX SUBUNIT 3"/>
    <property type="match status" value="1"/>
</dbReference>
<dbReference type="OMA" id="GLQTYFD"/>
<keyword evidence="11" id="KW-1185">Reference proteome</keyword>
<protein>
    <recommendedName>
        <fullName evidence="3">Chromatin modification-related protein EAF3</fullName>
    </recommendedName>
</protein>
<evidence type="ECO:0000256" key="2">
    <source>
        <dbReference type="ARBA" id="ARBA00009093"/>
    </source>
</evidence>
<evidence type="ECO:0000256" key="3">
    <source>
        <dbReference type="ARBA" id="ARBA00018505"/>
    </source>
</evidence>
<dbReference type="InterPro" id="IPR000953">
    <property type="entry name" value="Chromo/chromo_shadow_dom"/>
</dbReference>
<keyword evidence="7" id="KW-0539">Nucleus</keyword>
<feature type="domain" description="Chromo" evidence="9">
    <location>
        <begin position="23"/>
        <end position="86"/>
    </location>
</feature>
<evidence type="ECO:0000313" key="10">
    <source>
        <dbReference type="EMBL" id="KXS11602.1"/>
    </source>
</evidence>
<evidence type="ECO:0000256" key="6">
    <source>
        <dbReference type="ARBA" id="ARBA00023163"/>
    </source>
</evidence>
<dbReference type="InterPro" id="IPR053820">
    <property type="entry name" value="MSL3_chromo-like"/>
</dbReference>
<comment type="similarity">
    <text evidence="2">Belongs to the MRG family.</text>
</comment>
<dbReference type="OrthoDB" id="124855at2759"/>
<dbReference type="SMART" id="SM00298">
    <property type="entry name" value="CHROMO"/>
    <property type="match status" value="1"/>
</dbReference>
<dbReference type="GO" id="GO:0032221">
    <property type="term" value="C:Rpd3S complex"/>
    <property type="evidence" value="ECO:0007669"/>
    <property type="project" value="TreeGrafter"/>
</dbReference>
<dbReference type="PROSITE" id="PS51640">
    <property type="entry name" value="MRG"/>
    <property type="match status" value="1"/>
</dbReference>
<dbReference type="EMBL" id="KQ965799">
    <property type="protein sequence ID" value="KXS11602.1"/>
    <property type="molecule type" value="Genomic_DNA"/>
</dbReference>
<dbReference type="GO" id="GO:0035267">
    <property type="term" value="C:NuA4 histone acetyltransferase complex"/>
    <property type="evidence" value="ECO:0007669"/>
    <property type="project" value="TreeGrafter"/>
</dbReference>
<dbReference type="PANTHER" id="PTHR10880">
    <property type="entry name" value="MORTALITY FACTOR 4-LIKE PROTEIN"/>
    <property type="match status" value="1"/>
</dbReference>
<dbReference type="SUPFAM" id="SSF54160">
    <property type="entry name" value="Chromo domain-like"/>
    <property type="match status" value="1"/>
</dbReference>
<proteinExistence type="inferred from homology"/>
<keyword evidence="5" id="KW-0805">Transcription regulation</keyword>
<keyword evidence="6" id="KW-0804">Transcription</keyword>
<evidence type="ECO:0000313" key="11">
    <source>
        <dbReference type="Proteomes" id="UP000070544"/>
    </source>
</evidence>
<dbReference type="GO" id="GO:0006355">
    <property type="term" value="P:regulation of DNA-templated transcription"/>
    <property type="evidence" value="ECO:0007669"/>
    <property type="project" value="InterPro"/>
</dbReference>
<dbReference type="Gene3D" id="1.10.274.30">
    <property type="entry name" value="MRG domain"/>
    <property type="match status" value="1"/>
</dbReference>
<evidence type="ECO:0000256" key="5">
    <source>
        <dbReference type="ARBA" id="ARBA00023015"/>
    </source>
</evidence>
<feature type="region of interest" description="Disordered" evidence="8">
    <location>
        <begin position="85"/>
        <end position="122"/>
    </location>
</feature>
<name>A0A139A474_GONPJ</name>
<dbReference type="Pfam" id="PF22732">
    <property type="entry name" value="MSL3_chromo-like"/>
    <property type="match status" value="1"/>
</dbReference>
<dbReference type="Pfam" id="PF05712">
    <property type="entry name" value="MRG"/>
    <property type="match status" value="1"/>
</dbReference>
<dbReference type="Proteomes" id="UP000070544">
    <property type="component" value="Unassembled WGS sequence"/>
</dbReference>
<feature type="compositionally biased region" description="Basic and acidic residues" evidence="8">
    <location>
        <begin position="91"/>
        <end position="122"/>
    </location>
</feature>
<sequence length="307" mass="35504">MEVDQAEDFRVGEAVLCYHGPLVYEAKILKVNKNFTVKGEASSGTPHYFVHYKGWKDTWDEWAPESRVMKITEATLKLQKQLLDQVNSKNKKPDTKKKDAADSGTDRGKKRPRDTAENDEEFKNKAEIKIPIPDILKLQLVDDWERVTKHRQVVPLPRNPTVTQVLEQYREFKVANKPSTAAAASSSSTTTRETRSDDVLNEVLDGVKLYFDRSLGNVLLYRFERAQYQDLLAKNQGKEMSDIYGAEHLLRLFVQMPSFIAHTNMDIDATNLLRQYLEDILKWMAKNMKKIFVTEYDNVPPEYEIRT</sequence>
<evidence type="ECO:0000256" key="1">
    <source>
        <dbReference type="ARBA" id="ARBA00004123"/>
    </source>
</evidence>
<dbReference type="InterPro" id="IPR026541">
    <property type="entry name" value="MRG_dom"/>
</dbReference>
<gene>
    <name evidence="10" type="ORF">M427DRAFT_60466</name>
</gene>
<accession>A0A139A474</accession>
<evidence type="ECO:0000256" key="8">
    <source>
        <dbReference type="SAM" id="MobiDB-lite"/>
    </source>
</evidence>
<reference evidence="10 11" key="1">
    <citation type="journal article" date="2015" name="Genome Biol. Evol.">
        <title>Phylogenomic analyses indicate that early fungi evolved digesting cell walls of algal ancestors of land plants.</title>
        <authorList>
            <person name="Chang Y."/>
            <person name="Wang S."/>
            <person name="Sekimoto S."/>
            <person name="Aerts A.L."/>
            <person name="Choi C."/>
            <person name="Clum A."/>
            <person name="LaButti K.M."/>
            <person name="Lindquist E.A."/>
            <person name="Yee Ngan C."/>
            <person name="Ohm R.A."/>
            <person name="Salamov A.A."/>
            <person name="Grigoriev I.V."/>
            <person name="Spatafora J.W."/>
            <person name="Berbee M.L."/>
        </authorList>
    </citation>
    <scope>NUCLEOTIDE SEQUENCE [LARGE SCALE GENOMIC DNA]</scope>
    <source>
        <strain evidence="10 11">JEL478</strain>
    </source>
</reference>
<dbReference type="InterPro" id="IPR016197">
    <property type="entry name" value="Chromo-like_dom_sf"/>
</dbReference>
<dbReference type="AlphaFoldDB" id="A0A139A474"/>
<dbReference type="GO" id="GO:0006325">
    <property type="term" value="P:chromatin organization"/>
    <property type="evidence" value="ECO:0007669"/>
    <property type="project" value="UniProtKB-KW"/>
</dbReference>
<evidence type="ECO:0000259" key="9">
    <source>
        <dbReference type="SMART" id="SM00298"/>
    </source>
</evidence>